<proteinExistence type="predicted"/>
<organism evidence="2 3">
    <name type="scientific">Protea cynaroides</name>
    <dbReference type="NCBI Taxonomy" id="273540"/>
    <lineage>
        <taxon>Eukaryota</taxon>
        <taxon>Viridiplantae</taxon>
        <taxon>Streptophyta</taxon>
        <taxon>Embryophyta</taxon>
        <taxon>Tracheophyta</taxon>
        <taxon>Spermatophyta</taxon>
        <taxon>Magnoliopsida</taxon>
        <taxon>Proteales</taxon>
        <taxon>Proteaceae</taxon>
        <taxon>Protea</taxon>
    </lineage>
</organism>
<feature type="compositionally biased region" description="Basic and acidic residues" evidence="1">
    <location>
        <begin position="72"/>
        <end position="89"/>
    </location>
</feature>
<reference evidence="2" key="1">
    <citation type="journal article" date="2023" name="Plant J.">
        <title>The genome of the king protea, Protea cynaroides.</title>
        <authorList>
            <person name="Chang J."/>
            <person name="Duong T.A."/>
            <person name="Schoeman C."/>
            <person name="Ma X."/>
            <person name="Roodt D."/>
            <person name="Barker N."/>
            <person name="Li Z."/>
            <person name="Van de Peer Y."/>
            <person name="Mizrachi E."/>
        </authorList>
    </citation>
    <scope>NUCLEOTIDE SEQUENCE</scope>
    <source>
        <tissue evidence="2">Young leaves</tissue>
    </source>
</reference>
<name>A0A9Q0GPV2_9MAGN</name>
<dbReference type="AlphaFoldDB" id="A0A9Q0GPV2"/>
<keyword evidence="3" id="KW-1185">Reference proteome</keyword>
<sequence length="109" mass="11819">MEGFSVPSDEPTPKQRITVTAYSSSCEGPYDLLKQTMNAVMKCLCLGFSFFSEPPSPDGKDTKTHQTTSFDPSERGLKTLEDLKVKSEEAIGSTPKSPTIDPGSDPQTN</sequence>
<evidence type="ECO:0000256" key="1">
    <source>
        <dbReference type="SAM" id="MobiDB-lite"/>
    </source>
</evidence>
<comment type="caution">
    <text evidence="2">The sequence shown here is derived from an EMBL/GenBank/DDBJ whole genome shotgun (WGS) entry which is preliminary data.</text>
</comment>
<gene>
    <name evidence="2" type="ORF">NE237_028723</name>
</gene>
<evidence type="ECO:0000313" key="2">
    <source>
        <dbReference type="EMBL" id="KAJ4951891.1"/>
    </source>
</evidence>
<evidence type="ECO:0000313" key="3">
    <source>
        <dbReference type="Proteomes" id="UP001141806"/>
    </source>
</evidence>
<dbReference type="OrthoDB" id="10465614at2759"/>
<feature type="region of interest" description="Disordered" evidence="1">
    <location>
        <begin position="54"/>
        <end position="109"/>
    </location>
</feature>
<protein>
    <submittedName>
        <fullName evidence="2">Uncharacterized protein</fullName>
    </submittedName>
</protein>
<dbReference type="Proteomes" id="UP001141806">
    <property type="component" value="Unassembled WGS sequence"/>
</dbReference>
<dbReference type="EMBL" id="JAMYWD010000012">
    <property type="protein sequence ID" value="KAJ4951891.1"/>
    <property type="molecule type" value="Genomic_DNA"/>
</dbReference>
<accession>A0A9Q0GPV2</accession>